<comment type="similarity">
    <text evidence="1 15">Belongs to the helicase family. RecG subfamily.</text>
</comment>
<dbReference type="NCBIfam" id="NF008165">
    <property type="entry name" value="PRK10917.1-3"/>
    <property type="match status" value="1"/>
</dbReference>
<dbReference type="PROSITE" id="PS51194">
    <property type="entry name" value="HELICASE_CTER"/>
    <property type="match status" value="1"/>
</dbReference>
<evidence type="ECO:0000256" key="8">
    <source>
        <dbReference type="ARBA" id="ARBA00023125"/>
    </source>
</evidence>
<comment type="function">
    <text evidence="15">Plays a critical role in recombination and DNA repair. Helps process Holliday junction intermediates to mature products by catalyzing branch migration. Has replication fork regression activity, unwinds stalled or blocked replication forks to make a HJ that can be resolved. Has a DNA unwinding activity characteristic of a DNA helicase with 3'-5' polarity.</text>
</comment>
<evidence type="ECO:0000256" key="14">
    <source>
        <dbReference type="ARBA" id="ARBA00048988"/>
    </source>
</evidence>
<organism evidence="18 19">
    <name type="scientific">Coprococcus eutactus</name>
    <dbReference type="NCBI Taxonomy" id="33043"/>
    <lineage>
        <taxon>Bacteria</taxon>
        <taxon>Bacillati</taxon>
        <taxon>Bacillota</taxon>
        <taxon>Clostridia</taxon>
        <taxon>Lachnospirales</taxon>
        <taxon>Lachnospiraceae</taxon>
        <taxon>Coprococcus</taxon>
    </lineage>
</organism>
<dbReference type="InterPro" id="IPR011545">
    <property type="entry name" value="DEAD/DEAH_box_helicase_dom"/>
</dbReference>
<dbReference type="Pfam" id="PF17191">
    <property type="entry name" value="RecG_wedge"/>
    <property type="match status" value="1"/>
</dbReference>
<evidence type="ECO:0000256" key="6">
    <source>
        <dbReference type="ARBA" id="ARBA00022806"/>
    </source>
</evidence>
<dbReference type="InterPro" id="IPR045562">
    <property type="entry name" value="RecG_dom3_C"/>
</dbReference>
<keyword evidence="8" id="KW-0238">DNA-binding</keyword>
<dbReference type="GO" id="GO:0003677">
    <property type="term" value="F:DNA binding"/>
    <property type="evidence" value="ECO:0007669"/>
    <property type="project" value="UniProtKB-KW"/>
</dbReference>
<dbReference type="CDD" id="cd17992">
    <property type="entry name" value="DEXHc_RecG"/>
    <property type="match status" value="1"/>
</dbReference>
<comment type="catalytic activity">
    <reaction evidence="14 15">
        <text>ATP + H2O = ADP + phosphate + H(+)</text>
        <dbReference type="Rhea" id="RHEA:13065"/>
        <dbReference type="ChEBI" id="CHEBI:15377"/>
        <dbReference type="ChEBI" id="CHEBI:15378"/>
        <dbReference type="ChEBI" id="CHEBI:30616"/>
        <dbReference type="ChEBI" id="CHEBI:43474"/>
        <dbReference type="ChEBI" id="CHEBI:456216"/>
        <dbReference type="EC" id="5.6.2.4"/>
    </reaction>
</comment>
<evidence type="ECO:0000256" key="5">
    <source>
        <dbReference type="ARBA" id="ARBA00022801"/>
    </source>
</evidence>
<evidence type="ECO:0000256" key="9">
    <source>
        <dbReference type="ARBA" id="ARBA00023172"/>
    </source>
</evidence>
<accession>A0AAI9K0Q9</accession>
<dbReference type="GO" id="GO:0016787">
    <property type="term" value="F:hydrolase activity"/>
    <property type="evidence" value="ECO:0007669"/>
    <property type="project" value="UniProtKB-KW"/>
</dbReference>
<evidence type="ECO:0000256" key="10">
    <source>
        <dbReference type="ARBA" id="ARBA00023204"/>
    </source>
</evidence>
<dbReference type="CDD" id="cd04488">
    <property type="entry name" value="RecG_wedge_OBF"/>
    <property type="match status" value="1"/>
</dbReference>
<name>A0AAI9K0Q9_9FIRM</name>
<dbReference type="Proteomes" id="UP000660047">
    <property type="component" value="Unassembled WGS sequence"/>
</dbReference>
<evidence type="ECO:0000256" key="15">
    <source>
        <dbReference type="RuleBase" id="RU363016"/>
    </source>
</evidence>
<dbReference type="SMART" id="SM00487">
    <property type="entry name" value="DEXDc"/>
    <property type="match status" value="1"/>
</dbReference>
<dbReference type="Gene3D" id="2.40.50.140">
    <property type="entry name" value="Nucleic acid-binding proteins"/>
    <property type="match status" value="1"/>
</dbReference>
<evidence type="ECO:0000259" key="17">
    <source>
        <dbReference type="PROSITE" id="PS51194"/>
    </source>
</evidence>
<sequence length="678" mass="76169">MELNDSIKTIKGIGDKTASAFARLGIETVNDLLLNYPRTYVTYEDPVDISDLQAGSRQSVRAVVNSRAEIRKVHGLTIVILYAKDFSGTIKLTWFNCPFLRNFFHIGQEFVFVGNVAYKGGMMTMTQPEYYTDDKYGELTHVWQPVYTVTPGITSKTIQKAVRGAEEVIDRLEDYLHDNVLDEYHIMGIQKAIHSIHFPQDEQKLKGAVKRMAFDEFYSFISNLHRIKDDNVYAENTCIINCDEEVRTFIENLRFKLTGAQMNAVRDMLDDMRSEHVMNRLVQGDVGSGKTIVAAAGLYAVAASGYQGVIMAPTEVLAVQHYKELSSLFEPYGISVGLLTGSMTAKEKREMYSRIKNMDVQVVVGTHALIQDKVEYGRLALVVTDEQHRFGVKQRERLASKGEAPHTLVMSATPIPRTLAIIMYGDLDISVIDELPAGRIPIKNCVVDESYRKTALGFIMKEVSQGHQIYIVCPMVEASEVLDDVANVTEYTEELKKSIRDGYGADTSVVCLHGKMKAEEKNRILQDFADGKISILVSTTVIEVGINNPNATVMMVENAERFGLAQLHQLRGRVGRGNLQSYCIFMSGKKDKDTMERLNVLEKSNDGFYIAGEDLKMRGPGDFFGIRQSGELMFKVGDIYNHADMLRAAQDVYDRYGQEIDAKLINKGDDRLYTMPVL</sequence>
<dbReference type="InterPro" id="IPR004609">
    <property type="entry name" value="ATP-dep_DNA_helicase_RecG"/>
</dbReference>
<dbReference type="InterPro" id="IPR001650">
    <property type="entry name" value="Helicase_C-like"/>
</dbReference>
<feature type="domain" description="Helicase C-terminal" evidence="17">
    <location>
        <begin position="455"/>
        <end position="616"/>
    </location>
</feature>
<dbReference type="Pfam" id="PF00271">
    <property type="entry name" value="Helicase_C"/>
    <property type="match status" value="1"/>
</dbReference>
<reference evidence="18" key="1">
    <citation type="submission" date="2020-06" db="EMBL/GenBank/DDBJ databases">
        <title>Characterization of fructooligosaccharide metabolism and fructooligosaccharide-degrading enzymes in human commensal butyrate producers.</title>
        <authorList>
            <person name="Tanno H."/>
            <person name="Fujii T."/>
            <person name="Hirano K."/>
            <person name="Maeno S."/>
            <person name="Tonozuka T."/>
            <person name="Sakamoto M."/>
            <person name="Ohkuma M."/>
            <person name="Tochio T."/>
            <person name="Endo A."/>
        </authorList>
    </citation>
    <scope>NUCLEOTIDE SEQUENCE</scope>
    <source>
        <strain evidence="18">JCM 31265</strain>
    </source>
</reference>
<dbReference type="SUPFAM" id="SSF52540">
    <property type="entry name" value="P-loop containing nucleoside triphosphate hydrolases"/>
    <property type="match status" value="2"/>
</dbReference>
<evidence type="ECO:0000256" key="3">
    <source>
        <dbReference type="ARBA" id="ARBA00022741"/>
    </source>
</evidence>
<keyword evidence="6 15" id="KW-0347">Helicase</keyword>
<comment type="catalytic activity">
    <reaction evidence="12 15">
        <text>Couples ATP hydrolysis with the unwinding of duplex DNA by translocating in the 3'-5' direction.</text>
        <dbReference type="EC" id="5.6.2.4"/>
    </reaction>
</comment>
<dbReference type="InterPro" id="IPR047112">
    <property type="entry name" value="RecG/Mfd"/>
</dbReference>
<evidence type="ECO:0000256" key="7">
    <source>
        <dbReference type="ARBA" id="ARBA00022840"/>
    </source>
</evidence>
<evidence type="ECO:0000256" key="12">
    <source>
        <dbReference type="ARBA" id="ARBA00034617"/>
    </source>
</evidence>
<dbReference type="AlphaFoldDB" id="A0AAI9K0Q9"/>
<gene>
    <name evidence="18" type="primary">recG</name>
    <name evidence="18" type="ORF">COEU31_00690</name>
</gene>
<dbReference type="Gene3D" id="3.40.50.300">
    <property type="entry name" value="P-loop containing nucleotide triphosphate hydrolases"/>
    <property type="match status" value="2"/>
</dbReference>
<keyword evidence="3 15" id="KW-0547">Nucleotide-binding</keyword>
<evidence type="ECO:0000256" key="4">
    <source>
        <dbReference type="ARBA" id="ARBA00022763"/>
    </source>
</evidence>
<evidence type="ECO:0000256" key="13">
    <source>
        <dbReference type="ARBA" id="ARBA00034808"/>
    </source>
</evidence>
<dbReference type="NCBIfam" id="TIGR00643">
    <property type="entry name" value="recG"/>
    <property type="match status" value="1"/>
</dbReference>
<evidence type="ECO:0000256" key="1">
    <source>
        <dbReference type="ARBA" id="ARBA00007504"/>
    </source>
</evidence>
<dbReference type="EC" id="5.6.2.4" evidence="13 15"/>
<evidence type="ECO:0000256" key="11">
    <source>
        <dbReference type="ARBA" id="ARBA00023235"/>
    </source>
</evidence>
<evidence type="ECO:0000256" key="2">
    <source>
        <dbReference type="ARBA" id="ARBA00017846"/>
    </source>
</evidence>
<keyword evidence="11" id="KW-0413">Isomerase</keyword>
<evidence type="ECO:0000313" key="18">
    <source>
        <dbReference type="EMBL" id="GFO93023.1"/>
    </source>
</evidence>
<dbReference type="GO" id="GO:0005524">
    <property type="term" value="F:ATP binding"/>
    <property type="evidence" value="ECO:0007669"/>
    <property type="project" value="UniProtKB-KW"/>
</dbReference>
<dbReference type="EMBL" id="BLYL01000001">
    <property type="protein sequence ID" value="GFO93023.1"/>
    <property type="molecule type" value="Genomic_DNA"/>
</dbReference>
<dbReference type="Pfam" id="PF00270">
    <property type="entry name" value="DEAD"/>
    <property type="match status" value="1"/>
</dbReference>
<comment type="caution">
    <text evidence="18">The sequence shown here is derived from an EMBL/GenBank/DDBJ whole genome shotgun (WGS) entry which is preliminary data.</text>
</comment>
<dbReference type="InterPro" id="IPR027417">
    <property type="entry name" value="P-loop_NTPase"/>
</dbReference>
<dbReference type="RefSeq" id="WP_055222563.1">
    <property type="nucleotide sequence ID" value="NZ_BLYL01000001.1"/>
</dbReference>
<evidence type="ECO:0000259" key="16">
    <source>
        <dbReference type="PROSITE" id="PS51192"/>
    </source>
</evidence>
<dbReference type="PANTHER" id="PTHR47964">
    <property type="entry name" value="ATP-DEPENDENT DNA HELICASE HOMOLOG RECG, CHLOROPLASTIC"/>
    <property type="match status" value="1"/>
</dbReference>
<dbReference type="PROSITE" id="PS51192">
    <property type="entry name" value="HELICASE_ATP_BIND_1"/>
    <property type="match status" value="1"/>
</dbReference>
<dbReference type="InterPro" id="IPR014001">
    <property type="entry name" value="Helicase_ATP-bd"/>
</dbReference>
<dbReference type="NCBIfam" id="NF008168">
    <property type="entry name" value="PRK10917.2-2"/>
    <property type="match status" value="1"/>
</dbReference>
<protein>
    <recommendedName>
        <fullName evidence="2 15">ATP-dependent DNA helicase RecG</fullName>
        <ecNumber evidence="13 15">5.6.2.4</ecNumber>
    </recommendedName>
</protein>
<keyword evidence="9 15" id="KW-0233">DNA recombination</keyword>
<keyword evidence="10 15" id="KW-0234">DNA repair</keyword>
<keyword evidence="4 15" id="KW-0227">DNA damage</keyword>
<dbReference type="SUPFAM" id="SSF50249">
    <property type="entry name" value="Nucleic acid-binding proteins"/>
    <property type="match status" value="1"/>
</dbReference>
<dbReference type="InterPro" id="IPR012340">
    <property type="entry name" value="NA-bd_OB-fold"/>
</dbReference>
<dbReference type="GO" id="GO:0006310">
    <property type="term" value="P:DNA recombination"/>
    <property type="evidence" value="ECO:0007669"/>
    <property type="project" value="UniProtKB-UniRule"/>
</dbReference>
<dbReference type="Pfam" id="PF19833">
    <property type="entry name" value="RecG_dom3_C"/>
    <property type="match status" value="1"/>
</dbReference>
<keyword evidence="5 15" id="KW-0378">Hydrolase</keyword>
<dbReference type="GO" id="GO:0043138">
    <property type="term" value="F:3'-5' DNA helicase activity"/>
    <property type="evidence" value="ECO:0007669"/>
    <property type="project" value="UniProtKB-EC"/>
</dbReference>
<dbReference type="GO" id="GO:0006281">
    <property type="term" value="P:DNA repair"/>
    <property type="evidence" value="ECO:0007669"/>
    <property type="project" value="UniProtKB-UniRule"/>
</dbReference>
<keyword evidence="7 15" id="KW-0067">ATP-binding</keyword>
<feature type="domain" description="Helicase ATP-binding" evidence="16">
    <location>
        <begin position="271"/>
        <end position="432"/>
    </location>
</feature>
<evidence type="ECO:0000313" key="19">
    <source>
        <dbReference type="Proteomes" id="UP000660047"/>
    </source>
</evidence>
<dbReference type="SMART" id="SM00490">
    <property type="entry name" value="HELICc"/>
    <property type="match status" value="1"/>
</dbReference>
<dbReference type="PANTHER" id="PTHR47964:SF1">
    <property type="entry name" value="ATP-DEPENDENT DNA HELICASE HOMOLOG RECG, CHLOROPLASTIC"/>
    <property type="match status" value="1"/>
</dbReference>
<proteinExistence type="inferred from homology"/>
<dbReference type="InterPro" id="IPR033454">
    <property type="entry name" value="RecG_wedge"/>
</dbReference>